<proteinExistence type="predicted"/>
<dbReference type="Proteomes" id="UP001159427">
    <property type="component" value="Unassembled WGS sequence"/>
</dbReference>
<feature type="chain" id="PRO_5045115459" description="Apple domain-containing protein" evidence="1">
    <location>
        <begin position="27"/>
        <end position="269"/>
    </location>
</feature>
<reference evidence="3 4" key="1">
    <citation type="submission" date="2022-05" db="EMBL/GenBank/DDBJ databases">
        <authorList>
            <consortium name="Genoscope - CEA"/>
            <person name="William W."/>
        </authorList>
    </citation>
    <scope>NUCLEOTIDE SEQUENCE [LARGE SCALE GENOMIC DNA]</scope>
</reference>
<dbReference type="PROSITE" id="PS50948">
    <property type="entry name" value="PAN"/>
    <property type="match status" value="1"/>
</dbReference>
<sequence length="269" mass="30969">AKRNCENFSASMQLLMVCLLVGLTMSALVYTSALQKCMQSSKYSSHYGIALLGYSYKSFIANLLVTCYRACQQEPSCQSLNYNLANRICELNTFAKRPEDLNDKLQNFVYAVNPNRKVEEKWIKLTDQTPKVCFGAKHDQFGRFWIPFTGFLVRVKLVHLYGAIWCGPKRTLWFYWGCDWGKINTVITNSSRFILLPRSETGSKVLGFQIPEYSPRSPELVFPDIQPRLPVVSGQEMRIWNNEDLLNDHWARDNSGSVCVDVYVMINLW</sequence>
<accession>A0ABN8MFW6</accession>
<gene>
    <name evidence="3" type="ORF">PEVE_00034481</name>
</gene>
<organism evidence="3 4">
    <name type="scientific">Porites evermanni</name>
    <dbReference type="NCBI Taxonomy" id="104178"/>
    <lineage>
        <taxon>Eukaryota</taxon>
        <taxon>Metazoa</taxon>
        <taxon>Cnidaria</taxon>
        <taxon>Anthozoa</taxon>
        <taxon>Hexacorallia</taxon>
        <taxon>Scleractinia</taxon>
        <taxon>Fungiina</taxon>
        <taxon>Poritidae</taxon>
        <taxon>Porites</taxon>
    </lineage>
</organism>
<dbReference type="InterPro" id="IPR003609">
    <property type="entry name" value="Pan_app"/>
</dbReference>
<evidence type="ECO:0000256" key="1">
    <source>
        <dbReference type="SAM" id="SignalP"/>
    </source>
</evidence>
<dbReference type="Pfam" id="PF00024">
    <property type="entry name" value="PAN_1"/>
    <property type="match status" value="1"/>
</dbReference>
<evidence type="ECO:0000259" key="2">
    <source>
        <dbReference type="PROSITE" id="PS50948"/>
    </source>
</evidence>
<evidence type="ECO:0000313" key="3">
    <source>
        <dbReference type="EMBL" id="CAH3028596.1"/>
    </source>
</evidence>
<feature type="signal peptide" evidence="1">
    <location>
        <begin position="1"/>
        <end position="26"/>
    </location>
</feature>
<evidence type="ECO:0000313" key="4">
    <source>
        <dbReference type="Proteomes" id="UP001159427"/>
    </source>
</evidence>
<dbReference type="Gene3D" id="3.50.4.10">
    <property type="entry name" value="Hepatocyte Growth Factor"/>
    <property type="match status" value="1"/>
</dbReference>
<keyword evidence="1" id="KW-0732">Signal</keyword>
<protein>
    <recommendedName>
        <fullName evidence="2">Apple domain-containing protein</fullName>
    </recommendedName>
</protein>
<comment type="caution">
    <text evidence="3">The sequence shown here is derived from an EMBL/GenBank/DDBJ whole genome shotgun (WGS) entry which is preliminary data.</text>
</comment>
<name>A0ABN8MFW6_9CNID</name>
<dbReference type="EMBL" id="CALNXI010000523">
    <property type="protein sequence ID" value="CAH3028596.1"/>
    <property type="molecule type" value="Genomic_DNA"/>
</dbReference>
<feature type="domain" description="Apple" evidence="2">
    <location>
        <begin position="37"/>
        <end position="109"/>
    </location>
</feature>
<keyword evidence="4" id="KW-1185">Reference proteome</keyword>
<feature type="non-terminal residue" evidence="3">
    <location>
        <position position="1"/>
    </location>
</feature>